<evidence type="ECO:0000313" key="2">
    <source>
        <dbReference type="Proteomes" id="UP000830395"/>
    </source>
</evidence>
<organism evidence="1 2">
    <name type="scientific">Pangasius djambal</name>
    <dbReference type="NCBI Taxonomy" id="1691987"/>
    <lineage>
        <taxon>Eukaryota</taxon>
        <taxon>Metazoa</taxon>
        <taxon>Chordata</taxon>
        <taxon>Craniata</taxon>
        <taxon>Vertebrata</taxon>
        <taxon>Euteleostomi</taxon>
        <taxon>Actinopterygii</taxon>
        <taxon>Neopterygii</taxon>
        <taxon>Teleostei</taxon>
        <taxon>Ostariophysi</taxon>
        <taxon>Siluriformes</taxon>
        <taxon>Pangasiidae</taxon>
        <taxon>Pangasius</taxon>
    </lineage>
</organism>
<accession>A0ACC5YR87</accession>
<keyword evidence="2" id="KW-1185">Reference proteome</keyword>
<proteinExistence type="predicted"/>
<dbReference type="Proteomes" id="UP000830395">
    <property type="component" value="Chromosome 12"/>
</dbReference>
<protein>
    <submittedName>
        <fullName evidence="1">Uncharacterized protein</fullName>
    </submittedName>
</protein>
<reference evidence="1" key="1">
    <citation type="submission" date="2020-02" db="EMBL/GenBank/DDBJ databases">
        <title>Genome sequencing of the panga catfish, Pangasius djambal.</title>
        <authorList>
            <person name="Wen M."/>
            <person name="Zahm M."/>
            <person name="Roques C."/>
            <person name="Cabau C."/>
            <person name="Klopp C."/>
            <person name="Donnadieu C."/>
            <person name="Jouanno E."/>
            <person name="Avarre J.-C."/>
            <person name="Campet M."/>
            <person name="Ha T."/>
            <person name="Dugue R."/>
            <person name="Lampietro C."/>
            <person name="Louis A."/>
            <person name="Herpin A."/>
            <person name="Echchiki A."/>
            <person name="Berthelot C."/>
            <person name="Parey E."/>
            <person name="Roest-Crollius H."/>
            <person name="Braasch I."/>
            <person name="Postlethwait J.H."/>
            <person name="Bobe J."/>
            <person name="Montfort J."/>
            <person name="Bouchez O."/>
            <person name="Begum T."/>
            <person name="Schartl M."/>
            <person name="Gustiano R."/>
            <person name="Guiguen Y."/>
        </authorList>
    </citation>
    <scope>NUCLEOTIDE SEQUENCE</scope>
    <source>
        <strain evidence="1">Pdj_M5554</strain>
    </source>
</reference>
<name>A0ACC5YR87_9TELE</name>
<dbReference type="EMBL" id="CM040986">
    <property type="protein sequence ID" value="MCJ8738325.1"/>
    <property type="molecule type" value="Genomic_DNA"/>
</dbReference>
<gene>
    <name evidence="1" type="ORF">PDJAM_G00034520</name>
</gene>
<sequence>MSGLERARERGKSAEKSKTDTDKKDARLNVNEAGEKFPQWPCLSCENINLLMELSVDQVQLQFVDVLDLKKHQTCVKEASLLDYFVAGFWWAKEMSFTCQQISFIMALLQLLLDNIKDKHMPFADNFKEFTRMLLATRQSSPSASATVNPLFDVDQIKSITDYFRSRVSVTTGSMRRYLDPTEVAQAVQLLQDGTSICAIARRRNRMSTARALQNDLQQATGVNVSDQTIRNRLHEGGLRARHPLVGPVLTAWHRGARLAFAIEHQNWQVRHWHPVLFTDESRFTLSTCDRRERVWRSRGERYAACNIVQHDRFGGGSVMVWGGISMEGCTDFYRLDNGTLTAIRYRDEILGCIVRRYAGAVGPGFLLVHDNARPHVARVCRQFLEDEGIEWPPRSPDLNPIEHLWDIRAFCTAGTFS</sequence>
<evidence type="ECO:0000313" key="1">
    <source>
        <dbReference type="EMBL" id="MCJ8738325.1"/>
    </source>
</evidence>
<comment type="caution">
    <text evidence="1">The sequence shown here is derived from an EMBL/GenBank/DDBJ whole genome shotgun (WGS) entry which is preliminary data.</text>
</comment>